<comment type="caution">
    <text evidence="1">The sequence shown here is derived from an EMBL/GenBank/DDBJ whole genome shotgun (WGS) entry which is preliminary data.</text>
</comment>
<evidence type="ECO:0000313" key="1">
    <source>
        <dbReference type="EMBL" id="ERT12719.1"/>
    </source>
</evidence>
<protein>
    <submittedName>
        <fullName evidence="1">Uncharacterized protein</fullName>
    </submittedName>
</protein>
<keyword evidence="2" id="KW-1185">Reference proteome</keyword>
<proteinExistence type="predicted"/>
<dbReference type="RefSeq" id="WP_023044910.1">
    <property type="nucleotide sequence ID" value="NZ_AXDT01000113.1"/>
</dbReference>
<evidence type="ECO:0000313" key="2">
    <source>
        <dbReference type="Proteomes" id="UP000017133"/>
    </source>
</evidence>
<sequence length="134" mass="15851">MSDNKRHVHAESMLEYAIDASKTDKPWELWEFRQKGDGWQKCGCHPAWDIDIKYRRKPEMITVGKVSFPKPIDYELERGDEFWEIENHRVGAYRCYWEGDNIDLKLLECGLIHLEKENAEQHALALIKISKGEF</sequence>
<dbReference type="AlphaFoldDB" id="U7QXD6"/>
<reference evidence="1 2" key="1">
    <citation type="submission" date="2013-10" db="EMBL/GenBank/DDBJ databases">
        <title>Whole Genome Shotgun Sequence of Photorhabdus temperata J3.</title>
        <authorList>
            <person name="Park G.-S."/>
            <person name="Hong S.-J."/>
            <person name="Shin J.-H."/>
        </authorList>
    </citation>
    <scope>NUCLEOTIDE SEQUENCE [LARGE SCALE GENOMIC DNA]</scope>
    <source>
        <strain evidence="1 2">J3</strain>
    </source>
</reference>
<dbReference type="Proteomes" id="UP000017133">
    <property type="component" value="Unassembled WGS sequence"/>
</dbReference>
<name>U7QXD6_PHOTE</name>
<dbReference type="PATRIC" id="fig|1389415.4.peg.2534"/>
<dbReference type="EMBL" id="AXDT01000113">
    <property type="protein sequence ID" value="ERT12719.1"/>
    <property type="molecule type" value="Genomic_DNA"/>
</dbReference>
<accession>U7QXD6</accession>
<gene>
    <name evidence="1" type="ORF">O185_12675</name>
</gene>
<organism evidence="1 2">
    <name type="scientific">Photorhabdus temperata J3</name>
    <dbReference type="NCBI Taxonomy" id="1389415"/>
    <lineage>
        <taxon>Bacteria</taxon>
        <taxon>Pseudomonadati</taxon>
        <taxon>Pseudomonadota</taxon>
        <taxon>Gammaproteobacteria</taxon>
        <taxon>Enterobacterales</taxon>
        <taxon>Morganellaceae</taxon>
        <taxon>Photorhabdus</taxon>
    </lineage>
</organism>